<keyword evidence="4" id="KW-1185">Reference proteome</keyword>
<feature type="region of interest" description="Disordered" evidence="1">
    <location>
        <begin position="599"/>
        <end position="649"/>
    </location>
</feature>
<feature type="compositionally biased region" description="Polar residues" evidence="1">
    <location>
        <begin position="629"/>
        <end position="642"/>
    </location>
</feature>
<feature type="compositionally biased region" description="Low complexity" evidence="1">
    <location>
        <begin position="603"/>
        <end position="613"/>
    </location>
</feature>
<comment type="caution">
    <text evidence="3">The sequence shown here is derived from an EMBL/GenBank/DDBJ whole genome shotgun (WGS) entry which is preliminary data.</text>
</comment>
<feature type="transmembrane region" description="Helical" evidence="2">
    <location>
        <begin position="370"/>
        <end position="392"/>
    </location>
</feature>
<evidence type="ECO:0000313" key="3">
    <source>
        <dbReference type="EMBL" id="GMI01314.1"/>
    </source>
</evidence>
<keyword evidence="2" id="KW-1133">Transmembrane helix</keyword>
<protein>
    <submittedName>
        <fullName evidence="3">Uncharacterized protein</fullName>
    </submittedName>
</protein>
<keyword evidence="2" id="KW-0472">Membrane</keyword>
<organism evidence="3 4">
    <name type="scientific">Triparma strigata</name>
    <dbReference type="NCBI Taxonomy" id="1606541"/>
    <lineage>
        <taxon>Eukaryota</taxon>
        <taxon>Sar</taxon>
        <taxon>Stramenopiles</taxon>
        <taxon>Ochrophyta</taxon>
        <taxon>Bolidophyceae</taxon>
        <taxon>Parmales</taxon>
        <taxon>Triparmaceae</taxon>
        <taxon>Triparma</taxon>
    </lineage>
</organism>
<accession>A0A9W7F313</accession>
<evidence type="ECO:0000256" key="2">
    <source>
        <dbReference type="SAM" id="Phobius"/>
    </source>
</evidence>
<dbReference type="Proteomes" id="UP001165085">
    <property type="component" value="Unassembled WGS sequence"/>
</dbReference>
<feature type="transmembrane region" description="Helical" evidence="2">
    <location>
        <begin position="398"/>
        <end position="418"/>
    </location>
</feature>
<feature type="transmembrane region" description="Helical" evidence="2">
    <location>
        <begin position="337"/>
        <end position="358"/>
    </location>
</feature>
<reference evidence="4" key="1">
    <citation type="journal article" date="2023" name="Commun. Biol.">
        <title>Genome analysis of Parmales, the sister group of diatoms, reveals the evolutionary specialization of diatoms from phago-mixotrophs to photoautotrophs.</title>
        <authorList>
            <person name="Ban H."/>
            <person name="Sato S."/>
            <person name="Yoshikawa S."/>
            <person name="Yamada K."/>
            <person name="Nakamura Y."/>
            <person name="Ichinomiya M."/>
            <person name="Sato N."/>
            <person name="Blanc-Mathieu R."/>
            <person name="Endo H."/>
            <person name="Kuwata A."/>
            <person name="Ogata H."/>
        </authorList>
    </citation>
    <scope>NUCLEOTIDE SEQUENCE [LARGE SCALE GENOMIC DNA]</scope>
    <source>
        <strain evidence="4">NIES 3701</strain>
    </source>
</reference>
<evidence type="ECO:0000256" key="1">
    <source>
        <dbReference type="SAM" id="MobiDB-lite"/>
    </source>
</evidence>
<gene>
    <name evidence="3" type="ORF">TrST_g11745</name>
</gene>
<dbReference type="EMBL" id="BRXY01000578">
    <property type="protein sequence ID" value="GMI01314.1"/>
    <property type="molecule type" value="Genomic_DNA"/>
</dbReference>
<feature type="transmembrane region" description="Helical" evidence="2">
    <location>
        <begin position="159"/>
        <end position="177"/>
    </location>
</feature>
<feature type="transmembrane region" description="Helical" evidence="2">
    <location>
        <begin position="133"/>
        <end position="152"/>
    </location>
</feature>
<proteinExistence type="predicted"/>
<feature type="transmembrane region" description="Helical" evidence="2">
    <location>
        <begin position="439"/>
        <end position="460"/>
    </location>
</feature>
<dbReference type="AlphaFoldDB" id="A0A9W7F313"/>
<keyword evidence="2" id="KW-0812">Transmembrane</keyword>
<name>A0A9W7F313_9STRA</name>
<sequence>MCNPLVIISTLARSTCFDLTENMATRSEVSKLRDRPGVSEKGTMNLIVWRRSTIALSILFMLAIIGFQAQESRDARLMYFDILDTSLENVTYTALDEDRASFRKYGERVATAAGAAAMVEVALMRWYCSVANWGLSCLSIVMLLFALCYWNYYHRSRKFLMVAWLFSFAVPFAISTVPTRCFVNWDQFNYQSHNFMKGVAAHYQLDQRETEVVAGCTIITDPSNPQTLEEARDSVSFVCNTVDDWDDGFINWISGDAIARAEENCRKAQEALQDGNVDLALEYAGETCDEVIDTIDSASQEEGNALKRMQVVILHQDLTTKARVAAELLISLLNALWALKGMVPAAVAIAPALLRGALTIKTLVPQSSIPGMFVILLPWLYCPLVWCIYNIAFQLTGTLVFFFGLLLLAFAPMSYVALGQVYGITKPMDDISNKRMMNAMAYLNMALLTVAAGLCGYFALGQDGDHRALAKKGIDEYLRAPGAVTNLVVTTVGKYLVTTLAGVDFMAHEIAEQREFERFLETGENLGYSKTHGLQSEGRFRLLNMLKQKNARLDDLCQANRQQVGVGCGCGGAWKGRGGRAGEAMSVVQTGKVKAAVRRKSSSSKGSAYSGKKYFGGGGGGGGGGSSSTMQMNTKAQKQFNSKKWEGVV</sequence>
<feature type="transmembrane region" description="Helical" evidence="2">
    <location>
        <begin position="48"/>
        <end position="69"/>
    </location>
</feature>
<evidence type="ECO:0000313" key="4">
    <source>
        <dbReference type="Proteomes" id="UP001165085"/>
    </source>
</evidence>
<feature type="compositionally biased region" description="Gly residues" evidence="1">
    <location>
        <begin position="614"/>
        <end position="626"/>
    </location>
</feature>
<dbReference type="OrthoDB" id="421753at2759"/>